<keyword evidence="3" id="KW-1185">Reference proteome</keyword>
<gene>
    <name evidence="2" type="ORF">RRG08_005731</name>
</gene>
<feature type="compositionally biased region" description="Polar residues" evidence="1">
    <location>
        <begin position="1"/>
        <end position="17"/>
    </location>
</feature>
<dbReference type="AlphaFoldDB" id="A0AAE0YCK7"/>
<dbReference type="EMBL" id="JAWDGP010006450">
    <property type="protein sequence ID" value="KAK3741041.1"/>
    <property type="molecule type" value="Genomic_DNA"/>
</dbReference>
<dbReference type="Proteomes" id="UP001283361">
    <property type="component" value="Unassembled WGS sequence"/>
</dbReference>
<protein>
    <submittedName>
        <fullName evidence="2">Uncharacterized protein</fullName>
    </submittedName>
</protein>
<name>A0AAE0YCK7_9GAST</name>
<comment type="caution">
    <text evidence="2">The sequence shown here is derived from an EMBL/GenBank/DDBJ whole genome shotgun (WGS) entry which is preliminary data.</text>
</comment>
<reference evidence="2" key="1">
    <citation type="journal article" date="2023" name="G3 (Bethesda)">
        <title>A reference genome for the long-term kleptoplast-retaining sea slug Elysia crispata morphotype clarki.</title>
        <authorList>
            <person name="Eastman K.E."/>
            <person name="Pendleton A.L."/>
            <person name="Shaikh M.A."/>
            <person name="Suttiyut T."/>
            <person name="Ogas R."/>
            <person name="Tomko P."/>
            <person name="Gavelis G."/>
            <person name="Widhalm J.R."/>
            <person name="Wisecaver J.H."/>
        </authorList>
    </citation>
    <scope>NUCLEOTIDE SEQUENCE</scope>
    <source>
        <strain evidence="2">ECLA1</strain>
    </source>
</reference>
<accession>A0AAE0YCK7</accession>
<sequence>MSSRSCRSLHKSGSSNETGRRKSLGRTRLPKTMNYHRNQFNTFQDKNNDGESLRGHVHASKYKQATLNPLVLPYRAGSLLESVRPIRRETPYYYSSRFMMPLPPIGSGSYMHQYNPTRASGSGSPSCGASSNHPKKKKHGYFLDMIQDMRNGECPFVLFVKVFFVKTALV</sequence>
<evidence type="ECO:0000313" key="3">
    <source>
        <dbReference type="Proteomes" id="UP001283361"/>
    </source>
</evidence>
<evidence type="ECO:0000256" key="1">
    <source>
        <dbReference type="SAM" id="MobiDB-lite"/>
    </source>
</evidence>
<feature type="region of interest" description="Disordered" evidence="1">
    <location>
        <begin position="1"/>
        <end position="33"/>
    </location>
</feature>
<proteinExistence type="predicted"/>
<evidence type="ECO:0000313" key="2">
    <source>
        <dbReference type="EMBL" id="KAK3741041.1"/>
    </source>
</evidence>
<organism evidence="2 3">
    <name type="scientific">Elysia crispata</name>
    <name type="common">lettuce slug</name>
    <dbReference type="NCBI Taxonomy" id="231223"/>
    <lineage>
        <taxon>Eukaryota</taxon>
        <taxon>Metazoa</taxon>
        <taxon>Spiralia</taxon>
        <taxon>Lophotrochozoa</taxon>
        <taxon>Mollusca</taxon>
        <taxon>Gastropoda</taxon>
        <taxon>Heterobranchia</taxon>
        <taxon>Euthyneura</taxon>
        <taxon>Panpulmonata</taxon>
        <taxon>Sacoglossa</taxon>
        <taxon>Placobranchoidea</taxon>
        <taxon>Plakobranchidae</taxon>
        <taxon>Elysia</taxon>
    </lineage>
</organism>